<reference evidence="2 3" key="1">
    <citation type="journal article" date="2016" name="Sci. Rep.">
        <title>Peltaster fructicola genome reveals evolution from an invasive phytopathogen to an ectophytic parasite.</title>
        <authorList>
            <person name="Xu C."/>
            <person name="Chen H."/>
            <person name="Gleason M.L."/>
            <person name="Xu J.R."/>
            <person name="Liu H."/>
            <person name="Zhang R."/>
            <person name="Sun G."/>
        </authorList>
    </citation>
    <scope>NUCLEOTIDE SEQUENCE [LARGE SCALE GENOMIC DNA]</scope>
    <source>
        <strain evidence="2 3">LNHT1506</strain>
    </source>
</reference>
<dbReference type="SMART" id="SM00855">
    <property type="entry name" value="PGAM"/>
    <property type="match status" value="1"/>
</dbReference>
<evidence type="ECO:0000313" key="2">
    <source>
        <dbReference type="EMBL" id="QIW99776.1"/>
    </source>
</evidence>
<name>A0A6H0XYC5_9PEZI</name>
<dbReference type="GO" id="GO:0005737">
    <property type="term" value="C:cytoplasm"/>
    <property type="evidence" value="ECO:0007669"/>
    <property type="project" value="TreeGrafter"/>
</dbReference>
<dbReference type="InterPro" id="IPR050275">
    <property type="entry name" value="PGM_Phosphatase"/>
</dbReference>
<dbReference type="Proteomes" id="UP000503462">
    <property type="component" value="Chromosome 3"/>
</dbReference>
<evidence type="ECO:0000256" key="1">
    <source>
        <dbReference type="SAM" id="MobiDB-lite"/>
    </source>
</evidence>
<dbReference type="PANTHER" id="PTHR48100">
    <property type="entry name" value="BROAD-SPECIFICITY PHOSPHATASE YOR283W-RELATED"/>
    <property type="match status" value="1"/>
</dbReference>
<dbReference type="InterPro" id="IPR013078">
    <property type="entry name" value="His_Pase_superF_clade-1"/>
</dbReference>
<dbReference type="OrthoDB" id="496981at2759"/>
<feature type="region of interest" description="Disordered" evidence="1">
    <location>
        <begin position="210"/>
        <end position="237"/>
    </location>
</feature>
<gene>
    <name evidence="2" type="ORF">AMS68_005294</name>
</gene>
<organism evidence="2 3">
    <name type="scientific">Peltaster fructicola</name>
    <dbReference type="NCBI Taxonomy" id="286661"/>
    <lineage>
        <taxon>Eukaryota</taxon>
        <taxon>Fungi</taxon>
        <taxon>Dikarya</taxon>
        <taxon>Ascomycota</taxon>
        <taxon>Pezizomycotina</taxon>
        <taxon>Dothideomycetes</taxon>
        <taxon>Dothideomycetes incertae sedis</taxon>
        <taxon>Peltaster</taxon>
    </lineage>
</organism>
<proteinExistence type="predicted"/>
<protein>
    <recommendedName>
        <fullName evidence="4">Phosphoglycerate mutase-like protein</fullName>
    </recommendedName>
</protein>
<dbReference type="InterPro" id="IPR029033">
    <property type="entry name" value="His_PPase_superfam"/>
</dbReference>
<sequence>MAPILHILRHGQGFHSITENGHMLRDPELTPKGREQCAARCASFDRHDKVELLLASPLRRALQTCQLCFEPCVERGLKIVALPYAEEASDDPSDTGSDQAVLHKEFPNQVDFDHVSEGWYIHDGDYAITPKALHARATKLRRWIRDRPEKEVVLVAHGFFNHYITSDVDENGVQTTPWWRETEIRTFAFEEGDTEDARIVETAESLSMRKAEEAGLKSADEGRAEAPRTKKQAELAS</sequence>
<dbReference type="AlphaFoldDB" id="A0A6H0XYC5"/>
<dbReference type="SUPFAM" id="SSF53254">
    <property type="entry name" value="Phosphoglycerate mutase-like"/>
    <property type="match status" value="1"/>
</dbReference>
<dbReference type="Pfam" id="PF00300">
    <property type="entry name" value="His_Phos_1"/>
    <property type="match status" value="1"/>
</dbReference>
<dbReference type="PANTHER" id="PTHR48100:SF54">
    <property type="entry name" value="PHOSPHATASE SPAC5H10.03-RELATED"/>
    <property type="match status" value="1"/>
</dbReference>
<dbReference type="EMBL" id="CP051141">
    <property type="protein sequence ID" value="QIW99776.1"/>
    <property type="molecule type" value="Genomic_DNA"/>
</dbReference>
<accession>A0A6H0XYC5</accession>
<evidence type="ECO:0008006" key="4">
    <source>
        <dbReference type="Google" id="ProtNLM"/>
    </source>
</evidence>
<dbReference type="CDD" id="cd07067">
    <property type="entry name" value="HP_PGM_like"/>
    <property type="match status" value="1"/>
</dbReference>
<evidence type="ECO:0000313" key="3">
    <source>
        <dbReference type="Proteomes" id="UP000503462"/>
    </source>
</evidence>
<dbReference type="GO" id="GO:0016791">
    <property type="term" value="F:phosphatase activity"/>
    <property type="evidence" value="ECO:0007669"/>
    <property type="project" value="TreeGrafter"/>
</dbReference>
<dbReference type="Gene3D" id="3.40.50.1240">
    <property type="entry name" value="Phosphoglycerate mutase-like"/>
    <property type="match status" value="1"/>
</dbReference>
<keyword evidence="3" id="KW-1185">Reference proteome</keyword>